<keyword evidence="4" id="KW-1185">Reference proteome</keyword>
<dbReference type="eggNOG" id="KOG0374">
    <property type="taxonomic scope" value="Eukaryota"/>
</dbReference>
<dbReference type="Gene3D" id="3.60.21.10">
    <property type="match status" value="1"/>
</dbReference>
<dbReference type="PANTHER" id="PTHR11668">
    <property type="entry name" value="SERINE/THREONINE PROTEIN PHOSPHATASE"/>
    <property type="match status" value="1"/>
</dbReference>
<dbReference type="EnsemblProtists" id="EOD14741">
    <property type="protein sequence ID" value="EOD14741"/>
    <property type="gene ID" value="EMIHUDRAFT_61797"/>
</dbReference>
<comment type="similarity">
    <text evidence="1">Belongs to the PPP phosphatase family.</text>
</comment>
<dbReference type="SMART" id="SM00156">
    <property type="entry name" value="PP2Ac"/>
    <property type="match status" value="1"/>
</dbReference>
<dbReference type="EC" id="3.1.3.16" evidence="1"/>
<organism evidence="3 4">
    <name type="scientific">Emiliania huxleyi (strain CCMP1516)</name>
    <dbReference type="NCBI Taxonomy" id="280463"/>
    <lineage>
        <taxon>Eukaryota</taxon>
        <taxon>Haptista</taxon>
        <taxon>Haptophyta</taxon>
        <taxon>Prymnesiophyceae</taxon>
        <taxon>Isochrysidales</taxon>
        <taxon>Noelaerhabdaceae</taxon>
        <taxon>Emiliania</taxon>
    </lineage>
</organism>
<dbReference type="KEGG" id="ehx:EMIHUDRAFT_61797"/>
<dbReference type="SUPFAM" id="SSF56300">
    <property type="entry name" value="Metallo-dependent phosphatases"/>
    <property type="match status" value="1"/>
</dbReference>
<protein>
    <recommendedName>
        <fullName evidence="1">Serine/threonine-protein phosphatase</fullName>
        <ecNumber evidence="1">3.1.3.16</ecNumber>
    </recommendedName>
</protein>
<keyword evidence="1" id="KW-0378">Hydrolase</keyword>
<evidence type="ECO:0000313" key="4">
    <source>
        <dbReference type="Proteomes" id="UP000013827"/>
    </source>
</evidence>
<dbReference type="GO" id="GO:0005634">
    <property type="term" value="C:nucleus"/>
    <property type="evidence" value="ECO:0007669"/>
    <property type="project" value="TreeGrafter"/>
</dbReference>
<dbReference type="Pfam" id="PF00149">
    <property type="entry name" value="Metallophos"/>
    <property type="match status" value="1"/>
</dbReference>
<evidence type="ECO:0000313" key="3">
    <source>
        <dbReference type="EnsemblProtists" id="EOD14741"/>
    </source>
</evidence>
<dbReference type="HOGENOM" id="CLU_004962_0_0_1"/>
<dbReference type="InterPro" id="IPR029052">
    <property type="entry name" value="Metallo-depent_PP-like"/>
</dbReference>
<dbReference type="GeneID" id="17260945"/>
<dbReference type="Proteomes" id="UP000013827">
    <property type="component" value="Unassembled WGS sequence"/>
</dbReference>
<evidence type="ECO:0000259" key="2">
    <source>
        <dbReference type="PROSITE" id="PS00125"/>
    </source>
</evidence>
<dbReference type="GO" id="GO:0005737">
    <property type="term" value="C:cytoplasm"/>
    <property type="evidence" value="ECO:0007669"/>
    <property type="project" value="TreeGrafter"/>
</dbReference>
<dbReference type="InterPro" id="IPR004843">
    <property type="entry name" value="Calcineurin-like_PHP"/>
</dbReference>
<dbReference type="InterPro" id="IPR050341">
    <property type="entry name" value="PP1_catalytic_subunit"/>
</dbReference>
<sequence>MQGGCIRQAVGKILQGRTPAGLTEEEVMHITQAGRDKLILEDSLIRLDASPRMIVGDIHGHLDTLLYIFDTFGYPPDKRYLFLGDYVDRGPDGLECMCLLVSYKVLFPDTVHLLRGNHESTITHYYGFYDECARKLNKQAHLHFLCLFDTLPYAALISNSVLCMHGGLSPDLRAIADLERLPRPAPIPDQGLVTDLMWSDPEPGLTGWAIGRGGAYTYGENVVERFCRTNSLQLIVRAHQIVDAGYEFFANKKLITVYSTPNHCERENKASVLCVEPSEEAEGVTLSLRVYNNTHVLRNKTTI</sequence>
<feature type="domain" description="Serine/threonine specific protein phosphatases" evidence="2">
    <location>
        <begin position="114"/>
        <end position="119"/>
    </location>
</feature>
<name>A0A0D3IU06_EMIH1</name>
<evidence type="ECO:0000256" key="1">
    <source>
        <dbReference type="RuleBase" id="RU004273"/>
    </source>
</evidence>
<accession>A0A0D3IU06</accession>
<dbReference type="GO" id="GO:0004722">
    <property type="term" value="F:protein serine/threonine phosphatase activity"/>
    <property type="evidence" value="ECO:0007669"/>
    <property type="project" value="UniProtKB-EC"/>
</dbReference>
<dbReference type="RefSeq" id="XP_005767170.1">
    <property type="nucleotide sequence ID" value="XM_005767113.1"/>
</dbReference>
<reference evidence="3" key="2">
    <citation type="submission" date="2024-10" db="UniProtKB">
        <authorList>
            <consortium name="EnsemblProtists"/>
        </authorList>
    </citation>
    <scope>IDENTIFICATION</scope>
</reference>
<dbReference type="PANTHER" id="PTHR11668:SF496">
    <property type="entry name" value="SERINE_THREONINE-PROTEIN PHOSPHATASE"/>
    <property type="match status" value="1"/>
</dbReference>
<dbReference type="InterPro" id="IPR006186">
    <property type="entry name" value="Ser/Thr-sp_prot-phosphatase"/>
</dbReference>
<dbReference type="STRING" id="2903.R1DVE2"/>
<proteinExistence type="inferred from homology"/>
<dbReference type="OMA" id="HEDYNTT"/>
<dbReference type="PaxDb" id="2903-EOD14741"/>
<comment type="catalytic activity">
    <reaction evidence="1">
        <text>O-phospho-L-threonyl-[protein] + H2O = L-threonyl-[protein] + phosphate</text>
        <dbReference type="Rhea" id="RHEA:47004"/>
        <dbReference type="Rhea" id="RHEA-COMP:11060"/>
        <dbReference type="Rhea" id="RHEA-COMP:11605"/>
        <dbReference type="ChEBI" id="CHEBI:15377"/>
        <dbReference type="ChEBI" id="CHEBI:30013"/>
        <dbReference type="ChEBI" id="CHEBI:43474"/>
        <dbReference type="ChEBI" id="CHEBI:61977"/>
        <dbReference type="EC" id="3.1.3.16"/>
    </reaction>
</comment>
<reference evidence="4" key="1">
    <citation type="journal article" date="2013" name="Nature">
        <title>Pan genome of the phytoplankton Emiliania underpins its global distribution.</title>
        <authorList>
            <person name="Read B.A."/>
            <person name="Kegel J."/>
            <person name="Klute M.J."/>
            <person name="Kuo A."/>
            <person name="Lefebvre S.C."/>
            <person name="Maumus F."/>
            <person name="Mayer C."/>
            <person name="Miller J."/>
            <person name="Monier A."/>
            <person name="Salamov A."/>
            <person name="Young J."/>
            <person name="Aguilar M."/>
            <person name="Claverie J.M."/>
            <person name="Frickenhaus S."/>
            <person name="Gonzalez K."/>
            <person name="Herman E.K."/>
            <person name="Lin Y.C."/>
            <person name="Napier J."/>
            <person name="Ogata H."/>
            <person name="Sarno A.F."/>
            <person name="Shmutz J."/>
            <person name="Schroeder D."/>
            <person name="de Vargas C."/>
            <person name="Verret F."/>
            <person name="von Dassow P."/>
            <person name="Valentin K."/>
            <person name="Van de Peer Y."/>
            <person name="Wheeler G."/>
            <person name="Dacks J.B."/>
            <person name="Delwiche C.F."/>
            <person name="Dyhrman S.T."/>
            <person name="Glockner G."/>
            <person name="John U."/>
            <person name="Richards T."/>
            <person name="Worden A.Z."/>
            <person name="Zhang X."/>
            <person name="Grigoriev I.V."/>
            <person name="Allen A.E."/>
            <person name="Bidle K."/>
            <person name="Borodovsky M."/>
            <person name="Bowler C."/>
            <person name="Brownlee C."/>
            <person name="Cock J.M."/>
            <person name="Elias M."/>
            <person name="Gladyshev V.N."/>
            <person name="Groth M."/>
            <person name="Guda C."/>
            <person name="Hadaegh A."/>
            <person name="Iglesias-Rodriguez M.D."/>
            <person name="Jenkins J."/>
            <person name="Jones B.M."/>
            <person name="Lawson T."/>
            <person name="Leese F."/>
            <person name="Lindquist E."/>
            <person name="Lobanov A."/>
            <person name="Lomsadze A."/>
            <person name="Malik S.B."/>
            <person name="Marsh M.E."/>
            <person name="Mackinder L."/>
            <person name="Mock T."/>
            <person name="Mueller-Roeber B."/>
            <person name="Pagarete A."/>
            <person name="Parker M."/>
            <person name="Probert I."/>
            <person name="Quesneville H."/>
            <person name="Raines C."/>
            <person name="Rensing S.A."/>
            <person name="Riano-Pachon D.M."/>
            <person name="Richier S."/>
            <person name="Rokitta S."/>
            <person name="Shiraiwa Y."/>
            <person name="Soanes D.M."/>
            <person name="van der Giezen M."/>
            <person name="Wahlund T.M."/>
            <person name="Williams B."/>
            <person name="Wilson W."/>
            <person name="Wolfe G."/>
            <person name="Wurch L.L."/>
        </authorList>
    </citation>
    <scope>NUCLEOTIDE SEQUENCE</scope>
</reference>
<dbReference type="AlphaFoldDB" id="A0A0D3IU06"/>
<dbReference type="PROSITE" id="PS00125">
    <property type="entry name" value="SER_THR_PHOSPHATASE"/>
    <property type="match status" value="1"/>
</dbReference>
<dbReference type="PRINTS" id="PR00114">
    <property type="entry name" value="STPHPHTASE"/>
</dbReference>